<dbReference type="AlphaFoldDB" id="A0A183AHI9"/>
<evidence type="ECO:0000256" key="3">
    <source>
        <dbReference type="ARBA" id="ARBA00022448"/>
    </source>
</evidence>
<dbReference type="OrthoDB" id="2019644at2759"/>
<reference evidence="7" key="1">
    <citation type="submission" date="2016-06" db="UniProtKB">
        <authorList>
            <consortium name="WormBaseParasite"/>
        </authorList>
    </citation>
    <scope>IDENTIFICATION</scope>
</reference>
<accession>A0A183AHI9</accession>
<evidence type="ECO:0000256" key="2">
    <source>
        <dbReference type="ARBA" id="ARBA00005892"/>
    </source>
</evidence>
<evidence type="ECO:0000256" key="4">
    <source>
        <dbReference type="ARBA" id="ARBA00023242"/>
    </source>
</evidence>
<dbReference type="GO" id="GO:0044611">
    <property type="term" value="C:nuclear pore inner ring"/>
    <property type="evidence" value="ECO:0007669"/>
    <property type="project" value="TreeGrafter"/>
</dbReference>
<evidence type="ECO:0000313" key="6">
    <source>
        <dbReference type="Proteomes" id="UP000272942"/>
    </source>
</evidence>
<evidence type="ECO:0000256" key="1">
    <source>
        <dbReference type="ARBA" id="ARBA00004123"/>
    </source>
</evidence>
<gene>
    <name evidence="5" type="ORF">ECPE_LOCUS6424</name>
</gene>
<name>A0A183AHI9_9TREM</name>
<sequence>MWSTCKSLQQLVIDVVENGKETVKKSSREPISLPYVHQKVVLSQDFTDEVLLLSDLFDANELMMVELLLTAESQLPSYRNISRGFLAVLLYFESHFAIVDALRLIIQSREGRSWSTSLSGEAVQIIQKFTCDLWECGLLQNVISKYLLIISNSWEHHLSTYRYNVWSNVHMKLSITTGILDISPAF</sequence>
<dbReference type="WBParaSite" id="ECPE_0000643701-mRNA-1">
    <property type="protein sequence ID" value="ECPE_0000643701-mRNA-1"/>
    <property type="gene ID" value="ECPE_0000643701"/>
</dbReference>
<dbReference type="GO" id="GO:0006999">
    <property type="term" value="P:nuclear pore organization"/>
    <property type="evidence" value="ECO:0007669"/>
    <property type="project" value="TreeGrafter"/>
</dbReference>
<dbReference type="PANTHER" id="PTHR31344">
    <property type="entry name" value="NUCLEAR PORE COMPLEX PROTEIN NUP205"/>
    <property type="match status" value="1"/>
</dbReference>
<comment type="similarity">
    <text evidence="2">Belongs to the NUP186/NUP192/NUP205 family.</text>
</comment>
<reference evidence="5 6" key="2">
    <citation type="submission" date="2018-11" db="EMBL/GenBank/DDBJ databases">
        <authorList>
            <consortium name="Pathogen Informatics"/>
        </authorList>
    </citation>
    <scope>NUCLEOTIDE SEQUENCE [LARGE SCALE GENOMIC DNA]</scope>
    <source>
        <strain evidence="5 6">Egypt</strain>
    </source>
</reference>
<keyword evidence="4" id="KW-0539">Nucleus</keyword>
<keyword evidence="6" id="KW-1185">Reference proteome</keyword>
<dbReference type="GO" id="GO:0017056">
    <property type="term" value="F:structural constituent of nuclear pore"/>
    <property type="evidence" value="ECO:0007669"/>
    <property type="project" value="TreeGrafter"/>
</dbReference>
<evidence type="ECO:0000313" key="7">
    <source>
        <dbReference type="WBParaSite" id="ECPE_0000643701-mRNA-1"/>
    </source>
</evidence>
<dbReference type="Pfam" id="PF11894">
    <property type="entry name" value="Nup192"/>
    <property type="match status" value="1"/>
</dbReference>
<dbReference type="Proteomes" id="UP000272942">
    <property type="component" value="Unassembled WGS sequence"/>
</dbReference>
<organism evidence="7">
    <name type="scientific">Echinostoma caproni</name>
    <dbReference type="NCBI Taxonomy" id="27848"/>
    <lineage>
        <taxon>Eukaryota</taxon>
        <taxon>Metazoa</taxon>
        <taxon>Spiralia</taxon>
        <taxon>Lophotrochozoa</taxon>
        <taxon>Platyhelminthes</taxon>
        <taxon>Trematoda</taxon>
        <taxon>Digenea</taxon>
        <taxon>Plagiorchiida</taxon>
        <taxon>Echinostomata</taxon>
        <taxon>Echinostomatoidea</taxon>
        <taxon>Echinostomatidae</taxon>
        <taxon>Echinostoma</taxon>
    </lineage>
</organism>
<protein>
    <submittedName>
        <fullName evidence="7">Nuclear pore complex protein</fullName>
    </submittedName>
</protein>
<dbReference type="EMBL" id="UZAN01043425">
    <property type="protein sequence ID" value="VDP78338.1"/>
    <property type="molecule type" value="Genomic_DNA"/>
</dbReference>
<dbReference type="InterPro" id="IPR021827">
    <property type="entry name" value="Nup186/Nup192/Nup205"/>
</dbReference>
<keyword evidence="3" id="KW-0813">Transport</keyword>
<evidence type="ECO:0000313" key="5">
    <source>
        <dbReference type="EMBL" id="VDP78338.1"/>
    </source>
</evidence>
<proteinExistence type="inferred from homology"/>
<dbReference type="PANTHER" id="PTHR31344:SF0">
    <property type="entry name" value="NUCLEAR PORE COMPLEX PROTEIN NUP205"/>
    <property type="match status" value="1"/>
</dbReference>
<comment type="subcellular location">
    <subcellularLocation>
        <location evidence="1">Nucleus</location>
    </subcellularLocation>
</comment>